<dbReference type="PATRIC" id="fig|1393034.3.peg.374"/>
<dbReference type="InterPro" id="IPR011607">
    <property type="entry name" value="MGS-like_dom"/>
</dbReference>
<feature type="region of interest" description="Disordered" evidence="11">
    <location>
        <begin position="218"/>
        <end position="238"/>
    </location>
</feature>
<evidence type="ECO:0000256" key="4">
    <source>
        <dbReference type="ARBA" id="ARBA00022679"/>
    </source>
</evidence>
<dbReference type="Pfam" id="PF02142">
    <property type="entry name" value="MGS"/>
    <property type="match status" value="1"/>
</dbReference>
<dbReference type="SMART" id="SM00851">
    <property type="entry name" value="MGS"/>
    <property type="match status" value="1"/>
</dbReference>
<dbReference type="CDD" id="cd01421">
    <property type="entry name" value="IMPCH"/>
    <property type="match status" value="1"/>
</dbReference>
<evidence type="ECO:0000256" key="7">
    <source>
        <dbReference type="ARBA" id="ARBA00023268"/>
    </source>
</evidence>
<dbReference type="OrthoDB" id="9802065at2"/>
<dbReference type="InterPro" id="IPR002695">
    <property type="entry name" value="PurH-like"/>
</dbReference>
<evidence type="ECO:0000256" key="6">
    <source>
        <dbReference type="ARBA" id="ARBA00022801"/>
    </source>
</evidence>
<dbReference type="EC" id="2.1.2.3" evidence="10"/>
<dbReference type="SUPFAM" id="SSF52335">
    <property type="entry name" value="Methylglyoxal synthase-like"/>
    <property type="match status" value="1"/>
</dbReference>
<evidence type="ECO:0000256" key="1">
    <source>
        <dbReference type="ARBA" id="ARBA00004844"/>
    </source>
</evidence>
<dbReference type="FunFam" id="3.40.50.1380:FF:000001">
    <property type="entry name" value="Bifunctional purine biosynthesis protein PurH"/>
    <property type="match status" value="1"/>
</dbReference>
<dbReference type="GO" id="GO:0006189">
    <property type="term" value="P:'de novo' IMP biosynthetic process"/>
    <property type="evidence" value="ECO:0007669"/>
    <property type="project" value="UniProtKB-UniRule"/>
</dbReference>
<evidence type="ECO:0000259" key="12">
    <source>
        <dbReference type="PROSITE" id="PS51855"/>
    </source>
</evidence>
<dbReference type="EMBL" id="LSCR01000005">
    <property type="protein sequence ID" value="KXB35304.1"/>
    <property type="molecule type" value="Genomic_DNA"/>
</dbReference>
<comment type="pathway">
    <text evidence="1 10">Purine metabolism; IMP biosynthesis via de novo pathway; IMP from 5-formamido-1-(5-phospho-D-ribosyl)imidazole-4-carboxamide: step 1/1.</text>
</comment>
<dbReference type="SMART" id="SM00798">
    <property type="entry name" value="AICARFT_IMPCHas"/>
    <property type="match status" value="1"/>
</dbReference>
<evidence type="ECO:0000256" key="5">
    <source>
        <dbReference type="ARBA" id="ARBA00022755"/>
    </source>
</evidence>
<dbReference type="InterPro" id="IPR024051">
    <property type="entry name" value="AICAR_Tfase_dup_dom_sf"/>
</dbReference>
<dbReference type="Gene3D" id="3.40.140.20">
    <property type="match status" value="2"/>
</dbReference>
<keyword evidence="7 10" id="KW-0511">Multifunctional enzyme</keyword>
<comment type="caution">
    <text evidence="13">The sequence shown here is derived from an EMBL/GenBank/DDBJ whole genome shotgun (WGS) entry which is preliminary data.</text>
</comment>
<dbReference type="UniPathway" id="UPA00074">
    <property type="reaction ID" value="UER00133"/>
</dbReference>
<evidence type="ECO:0000256" key="3">
    <source>
        <dbReference type="ARBA" id="ARBA00007667"/>
    </source>
</evidence>
<dbReference type="Pfam" id="PF01808">
    <property type="entry name" value="AICARFT_IMPCHas"/>
    <property type="match status" value="1"/>
</dbReference>
<comment type="similarity">
    <text evidence="3 10">Belongs to the PurH family.</text>
</comment>
<feature type="domain" description="MGS-like" evidence="12">
    <location>
        <begin position="15"/>
        <end position="165"/>
    </location>
</feature>
<dbReference type="GO" id="GO:0004643">
    <property type="term" value="F:phosphoribosylaminoimidazolecarboxamide formyltransferase activity"/>
    <property type="evidence" value="ECO:0007669"/>
    <property type="project" value="UniProtKB-UniRule"/>
</dbReference>
<dbReference type="PANTHER" id="PTHR11692:SF0">
    <property type="entry name" value="BIFUNCTIONAL PURINE BIOSYNTHESIS PROTEIN ATIC"/>
    <property type="match status" value="1"/>
</dbReference>
<comment type="catalytic activity">
    <reaction evidence="8 10">
        <text>(6R)-10-formyltetrahydrofolate + 5-amino-1-(5-phospho-beta-D-ribosyl)imidazole-4-carboxamide = 5-formamido-1-(5-phospho-D-ribosyl)imidazole-4-carboxamide + (6S)-5,6,7,8-tetrahydrofolate</text>
        <dbReference type="Rhea" id="RHEA:22192"/>
        <dbReference type="ChEBI" id="CHEBI:57453"/>
        <dbReference type="ChEBI" id="CHEBI:58467"/>
        <dbReference type="ChEBI" id="CHEBI:58475"/>
        <dbReference type="ChEBI" id="CHEBI:195366"/>
        <dbReference type="EC" id="2.1.2.3"/>
    </reaction>
</comment>
<dbReference type="FunFam" id="3.40.140.20:FF:000001">
    <property type="entry name" value="Bifunctional purine biosynthesis protein PurH"/>
    <property type="match status" value="1"/>
</dbReference>
<evidence type="ECO:0000313" key="13">
    <source>
        <dbReference type="EMBL" id="KXB35304.1"/>
    </source>
</evidence>
<evidence type="ECO:0000256" key="10">
    <source>
        <dbReference type="HAMAP-Rule" id="MF_00139"/>
    </source>
</evidence>
<sequence>MAVAPHTASSANTTFRKELPIKRALVSVTDKTGVVDFVRALHDEFGVEIISTGGTAQVLSQAGISVTPIEAYTGFPEMMDGRVKTLHPRVHGGLLCRRDNEQHLLDARKHDIVMIDLVCVNLYEFEKTIAQPDVTFDGAIEHIDIGGPSMLRSAAKNNDFVTVVTDPADYEAVLAEMHAHAGATTLATRRRLARKVYATTAAYDHTIAEWLGEQIAAEQQAQPQPNQPATQLVDQHDNPAHDSLPEILQLSVYKQQSLRYGENPHQTAAFYRNPQATPHSLARAQQLQGKPLSYNNLLDTDAAWTAVRELDEPAVIILKHQNPCGSATASDVTEAYDRAFACDPTSAFGGIIAVNREVPLSLVQHFANDNKQFVEVMIAPSYTDEALARLSKRKNMRVLATGGIDKTTGKEIRTVDGGLLVQDIDHVDEKVASFSIPTKRQPTNKEMEDLLFAWKVCKTVKSNAILVAKDKAGLGMGPGQPNRVDAALLACERAHHACERMNIAKEGLVAASDAFFPFKDAVELLAQYGVSAIIQPGGSVRDEESIQACDEHGIAMVFTGVRHFRH</sequence>
<comment type="catalytic activity">
    <reaction evidence="9 10">
        <text>IMP + H2O = 5-formamido-1-(5-phospho-D-ribosyl)imidazole-4-carboxamide</text>
        <dbReference type="Rhea" id="RHEA:18445"/>
        <dbReference type="ChEBI" id="CHEBI:15377"/>
        <dbReference type="ChEBI" id="CHEBI:58053"/>
        <dbReference type="ChEBI" id="CHEBI:58467"/>
        <dbReference type="EC" id="3.5.4.10"/>
    </reaction>
</comment>
<protein>
    <recommendedName>
        <fullName evidence="10">Bifunctional purine biosynthesis protein PurH</fullName>
    </recommendedName>
    <domain>
        <recommendedName>
            <fullName evidence="10">Phosphoribosylaminoimidazolecarboxamide formyltransferase</fullName>
            <ecNumber evidence="10">2.1.2.3</ecNumber>
        </recommendedName>
        <alternativeName>
            <fullName evidence="10">AICAR transformylase</fullName>
        </alternativeName>
    </domain>
    <domain>
        <recommendedName>
            <fullName evidence="10">IMP cyclohydrolase</fullName>
            <ecNumber evidence="10">3.5.4.10</ecNumber>
        </recommendedName>
        <alternativeName>
            <fullName evidence="10">ATIC</fullName>
        </alternativeName>
        <alternativeName>
            <fullName evidence="10">IMP synthase</fullName>
        </alternativeName>
        <alternativeName>
            <fullName evidence="10">Inosinicase</fullName>
        </alternativeName>
    </domain>
</protein>
<dbReference type="GO" id="GO:0003937">
    <property type="term" value="F:IMP cyclohydrolase activity"/>
    <property type="evidence" value="ECO:0007669"/>
    <property type="project" value="UniProtKB-UniRule"/>
</dbReference>
<keyword evidence="4 10" id="KW-0808">Transferase</keyword>
<gene>
    <name evidence="10" type="primary">purH</name>
    <name evidence="13" type="ORF">HMPREF3192_00385</name>
</gene>
<evidence type="ECO:0000313" key="14">
    <source>
        <dbReference type="Proteomes" id="UP000070675"/>
    </source>
</evidence>
<organism evidence="13 14">
    <name type="scientific">Atopobium deltae</name>
    <dbReference type="NCBI Taxonomy" id="1393034"/>
    <lineage>
        <taxon>Bacteria</taxon>
        <taxon>Bacillati</taxon>
        <taxon>Actinomycetota</taxon>
        <taxon>Coriobacteriia</taxon>
        <taxon>Coriobacteriales</taxon>
        <taxon>Atopobiaceae</taxon>
        <taxon>Atopobium</taxon>
    </lineage>
</organism>
<dbReference type="InterPro" id="IPR016193">
    <property type="entry name" value="Cytidine_deaminase-like"/>
</dbReference>
<accession>A0A133XWJ6</accession>
<dbReference type="Proteomes" id="UP000070675">
    <property type="component" value="Unassembled WGS sequence"/>
</dbReference>
<evidence type="ECO:0000256" key="8">
    <source>
        <dbReference type="ARBA" id="ARBA00050488"/>
    </source>
</evidence>
<evidence type="ECO:0000256" key="11">
    <source>
        <dbReference type="SAM" id="MobiDB-lite"/>
    </source>
</evidence>
<dbReference type="PIRSF" id="PIRSF000414">
    <property type="entry name" value="AICARFT_IMPCHas"/>
    <property type="match status" value="1"/>
</dbReference>
<dbReference type="NCBIfam" id="NF002049">
    <property type="entry name" value="PRK00881.1"/>
    <property type="match status" value="1"/>
</dbReference>
<dbReference type="PROSITE" id="PS51855">
    <property type="entry name" value="MGS"/>
    <property type="match status" value="1"/>
</dbReference>
<dbReference type="STRING" id="1393034.HMPREF3192_00385"/>
<keyword evidence="5 10" id="KW-0658">Purine biosynthesis</keyword>
<dbReference type="SUPFAM" id="SSF53927">
    <property type="entry name" value="Cytidine deaminase-like"/>
    <property type="match status" value="1"/>
</dbReference>
<dbReference type="GO" id="GO:0005829">
    <property type="term" value="C:cytosol"/>
    <property type="evidence" value="ECO:0007669"/>
    <property type="project" value="TreeGrafter"/>
</dbReference>
<dbReference type="PANTHER" id="PTHR11692">
    <property type="entry name" value="BIFUNCTIONAL PURINE BIOSYNTHESIS PROTEIN PURH"/>
    <property type="match status" value="1"/>
</dbReference>
<evidence type="ECO:0000256" key="9">
    <source>
        <dbReference type="ARBA" id="ARBA00050687"/>
    </source>
</evidence>
<feature type="compositionally biased region" description="Low complexity" evidence="11">
    <location>
        <begin position="218"/>
        <end position="231"/>
    </location>
</feature>
<dbReference type="HAMAP" id="MF_00139">
    <property type="entry name" value="PurH"/>
    <property type="match status" value="1"/>
</dbReference>
<dbReference type="NCBIfam" id="TIGR00355">
    <property type="entry name" value="purH"/>
    <property type="match status" value="1"/>
</dbReference>
<dbReference type="FunFam" id="3.40.140.20:FF:000002">
    <property type="entry name" value="Bifunctional purine biosynthesis protein PurH"/>
    <property type="match status" value="1"/>
</dbReference>
<comment type="pathway">
    <text evidence="2 10">Purine metabolism; IMP biosynthesis via de novo pathway; 5-formamido-1-(5-phospho-D-ribosyl)imidazole-4-carboxamide from 5-amino-1-(5-phospho-D-ribosyl)imidazole-4-carboxamide (10-formyl THF route): step 1/1.</text>
</comment>
<dbReference type="InterPro" id="IPR036914">
    <property type="entry name" value="MGS-like_dom_sf"/>
</dbReference>
<comment type="domain">
    <text evidence="10">The IMP cyclohydrolase activity resides in the N-terminal region.</text>
</comment>
<reference evidence="14" key="1">
    <citation type="submission" date="2016-01" db="EMBL/GenBank/DDBJ databases">
        <authorList>
            <person name="Mitreva M."/>
            <person name="Pepin K.H."/>
            <person name="Mihindukulasuriya K.A."/>
            <person name="Fulton R."/>
            <person name="Fronick C."/>
            <person name="O'Laughlin M."/>
            <person name="Miner T."/>
            <person name="Herter B."/>
            <person name="Rosa B.A."/>
            <person name="Cordes M."/>
            <person name="Tomlinson C."/>
            <person name="Wollam A."/>
            <person name="Palsikar V.B."/>
            <person name="Mardis E.R."/>
            <person name="Wilson R.K."/>
        </authorList>
    </citation>
    <scope>NUCLEOTIDE SEQUENCE [LARGE SCALE GENOMIC DNA]</scope>
    <source>
        <strain evidence="14">DNF00019</strain>
    </source>
</reference>
<keyword evidence="6 10" id="KW-0378">Hydrolase</keyword>
<dbReference type="Gene3D" id="3.40.50.1380">
    <property type="entry name" value="Methylglyoxal synthase-like domain"/>
    <property type="match status" value="1"/>
</dbReference>
<dbReference type="EC" id="3.5.4.10" evidence="10"/>
<keyword evidence="14" id="KW-1185">Reference proteome</keyword>
<dbReference type="AlphaFoldDB" id="A0A133XWJ6"/>
<dbReference type="RefSeq" id="WP_066304786.1">
    <property type="nucleotide sequence ID" value="NZ_KQ959486.1"/>
</dbReference>
<name>A0A133XWJ6_9ACTN</name>
<evidence type="ECO:0000256" key="2">
    <source>
        <dbReference type="ARBA" id="ARBA00004954"/>
    </source>
</evidence>
<proteinExistence type="inferred from homology"/>